<comment type="subcellular location">
    <subcellularLocation>
        <location evidence="6">Cytoplasm</location>
    </subcellularLocation>
</comment>
<dbReference type="InterPro" id="IPR000890">
    <property type="entry name" value="Aliphatic_acid_kin_short-chain"/>
</dbReference>
<evidence type="ECO:0000256" key="2">
    <source>
        <dbReference type="ARBA" id="ARBA00022679"/>
    </source>
</evidence>
<gene>
    <name evidence="6" type="primary">ackA</name>
    <name evidence="8" type="ORF">Lpp49_01978</name>
</gene>
<feature type="binding site" evidence="6">
    <location>
        <begin position="328"/>
        <end position="332"/>
    </location>
    <ligand>
        <name>ATP</name>
        <dbReference type="ChEBI" id="CHEBI:30616"/>
    </ligand>
</feature>
<feature type="binding site" evidence="6">
    <location>
        <position position="15"/>
    </location>
    <ligand>
        <name>ATP</name>
        <dbReference type="ChEBI" id="CHEBI:30616"/>
    </ligand>
</feature>
<dbReference type="Pfam" id="PF00871">
    <property type="entry name" value="Acetate_kinase"/>
    <property type="match status" value="1"/>
</dbReference>
<dbReference type="Gene3D" id="3.30.420.40">
    <property type="match status" value="2"/>
</dbReference>
<accession>A0ABC9TFB0</accession>
<dbReference type="AlphaFoldDB" id="A0ABC9TFB0"/>
<comment type="caution">
    <text evidence="8">The sequence shown here is derived from an EMBL/GenBank/DDBJ whole genome shotgun (WGS) entry which is preliminary data.</text>
</comment>
<keyword evidence="5 6" id="KW-0067">ATP-binding</keyword>
<dbReference type="PANTHER" id="PTHR21060:SF15">
    <property type="entry name" value="ACETATE KINASE-RELATED"/>
    <property type="match status" value="1"/>
</dbReference>
<comment type="subunit">
    <text evidence="6">Homodimer.</text>
</comment>
<evidence type="ECO:0000256" key="4">
    <source>
        <dbReference type="ARBA" id="ARBA00022777"/>
    </source>
</evidence>
<feature type="binding site" evidence="6">
    <location>
        <begin position="281"/>
        <end position="283"/>
    </location>
    <ligand>
        <name>ATP</name>
        <dbReference type="ChEBI" id="CHEBI:30616"/>
    </ligand>
</feature>
<dbReference type="InterPro" id="IPR043129">
    <property type="entry name" value="ATPase_NBD"/>
</dbReference>
<name>A0ABC9TFB0_LACPA</name>
<keyword evidence="6" id="KW-0460">Magnesium</keyword>
<dbReference type="GO" id="GO:0005524">
    <property type="term" value="F:ATP binding"/>
    <property type="evidence" value="ECO:0007669"/>
    <property type="project" value="UniProtKB-KW"/>
</dbReference>
<dbReference type="GO" id="GO:0005737">
    <property type="term" value="C:cytoplasm"/>
    <property type="evidence" value="ECO:0007669"/>
    <property type="project" value="UniProtKB-SubCell"/>
</dbReference>
<keyword evidence="4 6" id="KW-0418">Kinase</keyword>
<sequence>MAKVLSINAGSSSLKWKLFEMPSERQLAEGATDILKQSTVKIKYGTDQAYESATPICNYRDAVANLLSNLQTLGLVQNLDEITGIGHRVVAGGELFSAPIVIDDRVLAQIRALRDYAPLHNPVEADCIAIFRKMMPWALEVAVFDTAFHQTMKPVNYLYSIPYEYYQKYGVRKYGAHGTSVRYVSAHAAKMLRKPLAQMRMIVMHLGAGSSITAIQNGQSVDTSMGFTPLSGVTMGTRSGDVDVSLIGYLMKKLAITDVNQMIDILNTESGLRGISGISHDVRDLEAAAPTNPRAKLALDIFVNRIVKYVGAYAALMDGVDVLVFTAGIGEHSSDIRARVMQSLDYLGARIDASLNTQIHDNAGDITAADSKVKTLVIPTNEELMIVRDVMSLSQAVAQAE</sequence>
<keyword evidence="3 6" id="KW-0547">Nucleotide-binding</keyword>
<comment type="function">
    <text evidence="6">Catalyzes the formation of acetyl phosphate from acetate and ATP. Can also catalyze the reverse reaction.</text>
</comment>
<dbReference type="RefSeq" id="WP_016382489.1">
    <property type="nucleotide sequence ID" value="NZ_ANKJ01000003.1"/>
</dbReference>
<evidence type="ECO:0000313" key="8">
    <source>
        <dbReference type="EMBL" id="EPC92287.1"/>
    </source>
</evidence>
<comment type="pathway">
    <text evidence="6">Metabolic intermediate biosynthesis; acetyl-CoA biosynthesis; acetyl-CoA from acetate: step 1/2.</text>
</comment>
<dbReference type="InterPro" id="IPR004372">
    <property type="entry name" value="Ac/propionate_kinase"/>
</dbReference>
<dbReference type="HAMAP" id="MF_00020">
    <property type="entry name" value="Acetate_kinase"/>
    <property type="match status" value="1"/>
</dbReference>
<dbReference type="SUPFAM" id="SSF53067">
    <property type="entry name" value="Actin-like ATPase domain"/>
    <property type="match status" value="2"/>
</dbReference>
<dbReference type="Proteomes" id="UP000014310">
    <property type="component" value="Unassembled WGS sequence"/>
</dbReference>
<dbReference type="InterPro" id="IPR023865">
    <property type="entry name" value="Aliphatic_acid_kinase_CS"/>
</dbReference>
<evidence type="ECO:0000256" key="5">
    <source>
        <dbReference type="ARBA" id="ARBA00022840"/>
    </source>
</evidence>
<dbReference type="GO" id="GO:0006085">
    <property type="term" value="P:acetyl-CoA biosynthetic process"/>
    <property type="evidence" value="ECO:0007669"/>
    <property type="project" value="UniProtKB-UniRule"/>
</dbReference>
<feature type="binding site" evidence="6">
    <location>
        <position position="382"/>
    </location>
    <ligand>
        <name>Mg(2+)</name>
        <dbReference type="ChEBI" id="CHEBI:18420"/>
    </ligand>
</feature>
<reference evidence="8 9" key="1">
    <citation type="journal article" date="2013" name="PLoS ONE">
        <title>Lactobacillus paracasei comparative genomics: towards species pan-genome definition and exploitation of diversity.</title>
        <authorList>
            <person name="Smokvina T."/>
            <person name="Wels M."/>
            <person name="Polka J."/>
            <person name="Chervaux C."/>
            <person name="Brisse S."/>
            <person name="Boekhorst J."/>
            <person name="van Hylckama Vlieg J.E."/>
            <person name="Siezen R.J."/>
        </authorList>
    </citation>
    <scope>NUCLEOTIDE SEQUENCE [LARGE SCALE GENOMIC DNA]</scope>
    <source>
        <strain evidence="8 9">Lpp49</strain>
    </source>
</reference>
<evidence type="ECO:0000256" key="6">
    <source>
        <dbReference type="HAMAP-Rule" id="MF_00020"/>
    </source>
</evidence>
<evidence type="ECO:0000256" key="1">
    <source>
        <dbReference type="ARBA" id="ARBA00008748"/>
    </source>
</evidence>
<feature type="site" description="Transition state stabilizer" evidence="6">
    <location>
        <position position="238"/>
    </location>
</feature>
<dbReference type="GO" id="GO:0008776">
    <property type="term" value="F:acetate kinase activity"/>
    <property type="evidence" value="ECO:0007669"/>
    <property type="project" value="UniProtKB-UniRule"/>
</dbReference>
<dbReference type="GO" id="GO:0000287">
    <property type="term" value="F:magnesium ion binding"/>
    <property type="evidence" value="ECO:0007669"/>
    <property type="project" value="UniProtKB-UniRule"/>
</dbReference>
<dbReference type="PRINTS" id="PR00471">
    <property type="entry name" value="ACETATEKNASE"/>
</dbReference>
<organism evidence="8 9">
    <name type="scientific">Lacticaseibacillus paracasei subsp. paracasei Lpp49</name>
    <dbReference type="NCBI Taxonomy" id="1256213"/>
    <lineage>
        <taxon>Bacteria</taxon>
        <taxon>Bacillati</taxon>
        <taxon>Bacillota</taxon>
        <taxon>Bacilli</taxon>
        <taxon>Lactobacillales</taxon>
        <taxon>Lactobacillaceae</taxon>
        <taxon>Lacticaseibacillus</taxon>
    </lineage>
</organism>
<dbReference type="PIRSF" id="PIRSF000722">
    <property type="entry name" value="Acetate_prop_kin"/>
    <property type="match status" value="1"/>
</dbReference>
<feature type="binding site" evidence="6">
    <location>
        <position position="88"/>
    </location>
    <ligand>
        <name>substrate</name>
    </ligand>
</feature>
<comment type="similarity">
    <text evidence="1 6 7">Belongs to the acetokinase family.</text>
</comment>
<keyword evidence="6" id="KW-0479">Metal-binding</keyword>
<dbReference type="PROSITE" id="PS01075">
    <property type="entry name" value="ACETATE_KINASE_1"/>
    <property type="match status" value="1"/>
</dbReference>
<keyword evidence="6" id="KW-0963">Cytoplasm</keyword>
<feature type="site" description="Transition state stabilizer" evidence="6">
    <location>
        <position position="177"/>
    </location>
</feature>
<dbReference type="NCBIfam" id="TIGR00016">
    <property type="entry name" value="ackA"/>
    <property type="match status" value="1"/>
</dbReference>
<dbReference type="CDD" id="cd24010">
    <property type="entry name" value="ASKHA_NBD_AcK_PK"/>
    <property type="match status" value="1"/>
</dbReference>
<dbReference type="PROSITE" id="PS01076">
    <property type="entry name" value="ACETATE_KINASE_2"/>
    <property type="match status" value="1"/>
</dbReference>
<comment type="catalytic activity">
    <reaction evidence="6">
        <text>acetate + ATP = acetyl phosphate + ADP</text>
        <dbReference type="Rhea" id="RHEA:11352"/>
        <dbReference type="ChEBI" id="CHEBI:22191"/>
        <dbReference type="ChEBI" id="CHEBI:30089"/>
        <dbReference type="ChEBI" id="CHEBI:30616"/>
        <dbReference type="ChEBI" id="CHEBI:456216"/>
        <dbReference type="EC" id="2.7.2.1"/>
    </reaction>
</comment>
<protein>
    <recommendedName>
        <fullName evidence="6">Acetate kinase</fullName>
        <ecNumber evidence="6">2.7.2.1</ecNumber>
    </recommendedName>
    <alternativeName>
        <fullName evidence="6">Acetokinase</fullName>
    </alternativeName>
</protein>
<proteinExistence type="inferred from homology"/>
<feature type="active site" description="Proton donor/acceptor" evidence="6">
    <location>
        <position position="145"/>
    </location>
</feature>
<evidence type="ECO:0000313" key="9">
    <source>
        <dbReference type="Proteomes" id="UP000014310"/>
    </source>
</evidence>
<evidence type="ECO:0000256" key="3">
    <source>
        <dbReference type="ARBA" id="ARBA00022741"/>
    </source>
</evidence>
<keyword evidence="2 6" id="KW-0808">Transferase</keyword>
<dbReference type="EC" id="2.7.2.1" evidence="6"/>
<feature type="binding site" evidence="6">
    <location>
        <position position="8"/>
    </location>
    <ligand>
        <name>Mg(2+)</name>
        <dbReference type="ChEBI" id="CHEBI:18420"/>
    </ligand>
</feature>
<feature type="binding site" evidence="6">
    <location>
        <begin position="205"/>
        <end position="209"/>
    </location>
    <ligand>
        <name>ATP</name>
        <dbReference type="ChEBI" id="CHEBI:30616"/>
    </ligand>
</feature>
<dbReference type="PANTHER" id="PTHR21060">
    <property type="entry name" value="ACETATE KINASE"/>
    <property type="match status" value="1"/>
</dbReference>
<dbReference type="EMBL" id="ANKJ01000003">
    <property type="protein sequence ID" value="EPC92287.1"/>
    <property type="molecule type" value="Genomic_DNA"/>
</dbReference>
<comment type="cofactor">
    <cofactor evidence="6">
        <name>Mg(2+)</name>
        <dbReference type="ChEBI" id="CHEBI:18420"/>
    </cofactor>
    <cofactor evidence="6">
        <name>Mn(2+)</name>
        <dbReference type="ChEBI" id="CHEBI:29035"/>
    </cofactor>
    <text evidence="6">Mg(2+). Can also accept Mn(2+).</text>
</comment>
<evidence type="ECO:0000256" key="7">
    <source>
        <dbReference type="RuleBase" id="RU003835"/>
    </source>
</evidence>